<evidence type="ECO:0000313" key="13">
    <source>
        <dbReference type="Proteomes" id="UP000275846"/>
    </source>
</evidence>
<reference evidence="14" key="1">
    <citation type="submission" date="2016-06" db="UniProtKB">
        <authorList>
            <consortium name="WormBaseParasite"/>
        </authorList>
    </citation>
    <scope>IDENTIFICATION</scope>
</reference>
<feature type="transmembrane region" description="Helical" evidence="10">
    <location>
        <begin position="505"/>
        <end position="524"/>
    </location>
</feature>
<dbReference type="GO" id="GO:0015271">
    <property type="term" value="F:outward rectifier potassium channel activity"/>
    <property type="evidence" value="ECO:0007669"/>
    <property type="project" value="TreeGrafter"/>
</dbReference>
<accession>A0A183SPQ3</accession>
<keyword evidence="6 10" id="KW-0472">Membrane</keyword>
<feature type="transmembrane region" description="Helical" evidence="10">
    <location>
        <begin position="473"/>
        <end position="493"/>
    </location>
</feature>
<dbReference type="PANTHER" id="PTHR11003:SF334">
    <property type="entry name" value="FI03418P"/>
    <property type="match status" value="1"/>
</dbReference>
<comment type="similarity">
    <text evidence="8">Belongs to the two pore domain potassium channel (TC 1.A.1.8) family.</text>
</comment>
<dbReference type="PRINTS" id="PR01333">
    <property type="entry name" value="2POREKCHANEL"/>
</dbReference>
<proteinExistence type="inferred from homology"/>
<reference evidence="12 13" key="2">
    <citation type="submission" date="2018-11" db="EMBL/GenBank/DDBJ databases">
        <authorList>
            <consortium name="Pathogen Informatics"/>
        </authorList>
    </citation>
    <scope>NUCLEOTIDE SEQUENCE [LARGE SCALE GENOMIC DNA]</scope>
    <source>
        <strain evidence="12 13">NST_G2</strain>
    </source>
</reference>
<feature type="region of interest" description="Disordered" evidence="9">
    <location>
        <begin position="361"/>
        <end position="391"/>
    </location>
</feature>
<protein>
    <submittedName>
        <fullName evidence="14">Potassium channel subfamily K member 18</fullName>
    </submittedName>
</protein>
<keyword evidence="2 8" id="KW-0813">Transport</keyword>
<dbReference type="STRING" id="70667.A0A183SPQ3"/>
<evidence type="ECO:0000313" key="14">
    <source>
        <dbReference type="WBParaSite" id="SSLN_0000639801-mRNA-1"/>
    </source>
</evidence>
<feature type="domain" description="Potassium channel" evidence="11">
    <location>
        <begin position="277"/>
        <end position="342"/>
    </location>
</feature>
<evidence type="ECO:0000256" key="6">
    <source>
        <dbReference type="ARBA" id="ARBA00023136"/>
    </source>
</evidence>
<keyword evidence="4 10" id="KW-1133">Transmembrane helix</keyword>
<dbReference type="InterPro" id="IPR003280">
    <property type="entry name" value="2pore_dom_K_chnl"/>
</dbReference>
<evidence type="ECO:0000259" key="11">
    <source>
        <dbReference type="Pfam" id="PF07885"/>
    </source>
</evidence>
<keyword evidence="7 8" id="KW-0407">Ion channel</keyword>
<dbReference type="InterPro" id="IPR013099">
    <property type="entry name" value="K_chnl_dom"/>
</dbReference>
<dbReference type="SUPFAM" id="SSF81324">
    <property type="entry name" value="Voltage-gated potassium channels"/>
    <property type="match status" value="2"/>
</dbReference>
<evidence type="ECO:0000256" key="9">
    <source>
        <dbReference type="SAM" id="MobiDB-lite"/>
    </source>
</evidence>
<feature type="transmembrane region" description="Helical" evidence="10">
    <location>
        <begin position="285"/>
        <end position="309"/>
    </location>
</feature>
<evidence type="ECO:0000256" key="3">
    <source>
        <dbReference type="ARBA" id="ARBA00022692"/>
    </source>
</evidence>
<evidence type="ECO:0000256" key="8">
    <source>
        <dbReference type="RuleBase" id="RU003857"/>
    </source>
</evidence>
<keyword evidence="5 8" id="KW-0406">Ion transport</keyword>
<feature type="transmembrane region" description="Helical" evidence="10">
    <location>
        <begin position="536"/>
        <end position="557"/>
    </location>
</feature>
<comment type="subcellular location">
    <subcellularLocation>
        <location evidence="1">Membrane</location>
        <topology evidence="1">Multi-pass membrane protein</topology>
    </subcellularLocation>
</comment>
<name>A0A183SPQ3_SCHSO</name>
<dbReference type="EMBL" id="UYSU01033589">
    <property type="protein sequence ID" value="VDL92586.1"/>
    <property type="molecule type" value="Genomic_DNA"/>
</dbReference>
<dbReference type="GO" id="GO:0022841">
    <property type="term" value="F:potassium ion leak channel activity"/>
    <property type="evidence" value="ECO:0007669"/>
    <property type="project" value="TreeGrafter"/>
</dbReference>
<feature type="transmembrane region" description="Helical" evidence="10">
    <location>
        <begin position="58"/>
        <end position="79"/>
    </location>
</feature>
<feature type="compositionally biased region" description="Polar residues" evidence="9">
    <location>
        <begin position="374"/>
        <end position="388"/>
    </location>
</feature>
<dbReference type="Gene3D" id="1.10.287.70">
    <property type="match status" value="1"/>
</dbReference>
<keyword evidence="13" id="KW-1185">Reference proteome</keyword>
<feature type="domain" description="Potassium channel" evidence="11">
    <location>
        <begin position="481"/>
        <end position="561"/>
    </location>
</feature>
<feature type="region of interest" description="Disordered" evidence="9">
    <location>
        <begin position="238"/>
        <end position="257"/>
    </location>
</feature>
<organism evidence="14">
    <name type="scientific">Schistocephalus solidus</name>
    <name type="common">Tapeworm</name>
    <dbReference type="NCBI Taxonomy" id="70667"/>
    <lineage>
        <taxon>Eukaryota</taxon>
        <taxon>Metazoa</taxon>
        <taxon>Spiralia</taxon>
        <taxon>Lophotrochozoa</taxon>
        <taxon>Platyhelminthes</taxon>
        <taxon>Cestoda</taxon>
        <taxon>Eucestoda</taxon>
        <taxon>Diphyllobothriidea</taxon>
        <taxon>Diphyllobothriidae</taxon>
        <taxon>Schistocephalus</taxon>
    </lineage>
</organism>
<dbReference type="PANTHER" id="PTHR11003">
    <property type="entry name" value="POTASSIUM CHANNEL, SUBFAMILY K"/>
    <property type="match status" value="1"/>
</dbReference>
<feature type="transmembrane region" description="Helical" evidence="10">
    <location>
        <begin position="321"/>
        <end position="343"/>
    </location>
</feature>
<dbReference type="GO" id="GO:0005886">
    <property type="term" value="C:plasma membrane"/>
    <property type="evidence" value="ECO:0007669"/>
    <property type="project" value="TreeGrafter"/>
</dbReference>
<dbReference type="WBParaSite" id="SSLN_0000639801-mRNA-1">
    <property type="protein sequence ID" value="SSLN_0000639801-mRNA-1"/>
    <property type="gene ID" value="SSLN_0000639801"/>
</dbReference>
<dbReference type="OrthoDB" id="297496at2759"/>
<evidence type="ECO:0000256" key="7">
    <source>
        <dbReference type="ARBA" id="ARBA00023303"/>
    </source>
</evidence>
<evidence type="ECO:0000256" key="10">
    <source>
        <dbReference type="SAM" id="Phobius"/>
    </source>
</evidence>
<evidence type="ECO:0000256" key="5">
    <source>
        <dbReference type="ARBA" id="ARBA00023065"/>
    </source>
</evidence>
<evidence type="ECO:0000256" key="2">
    <source>
        <dbReference type="ARBA" id="ARBA00022448"/>
    </source>
</evidence>
<evidence type="ECO:0000256" key="1">
    <source>
        <dbReference type="ARBA" id="ARBA00004141"/>
    </source>
</evidence>
<dbReference type="Pfam" id="PF07885">
    <property type="entry name" value="Ion_trans_2"/>
    <property type="match status" value="2"/>
</dbReference>
<dbReference type="AlphaFoldDB" id="A0A183SPQ3"/>
<dbReference type="Proteomes" id="UP000275846">
    <property type="component" value="Unassembled WGS sequence"/>
</dbReference>
<dbReference type="GO" id="GO:0030322">
    <property type="term" value="P:stabilization of membrane potential"/>
    <property type="evidence" value="ECO:0007669"/>
    <property type="project" value="TreeGrafter"/>
</dbReference>
<evidence type="ECO:0000313" key="12">
    <source>
        <dbReference type="EMBL" id="VDL92586.1"/>
    </source>
</evidence>
<evidence type="ECO:0000256" key="4">
    <source>
        <dbReference type="ARBA" id="ARBA00022989"/>
    </source>
</evidence>
<gene>
    <name evidence="12" type="ORF">SSLN_LOCUS6201</name>
</gene>
<keyword evidence="3 8" id="KW-0812">Transmembrane</keyword>
<sequence length="578" mass="64455">METIVSMEELSSKPSDECKYSCCGCYKKKKQNTTISKLPAPPMRYACVRKCTAVTCSILGLLLAIIVYLSIGSVLFRYLERDAQQARLVKGLSLLNDFISTYELGGKSVQKRADYFGSRTVEKHLASYCLDQQFEAVISELQRLSAKKVALKSRVAEVIQLRERAGNVTAAEELEELAAALHIPLGEQVETFSLLLHEHTQAPWGIRKKMGTAPTTDVLTNVYEAVLAGWRPSSSPKMKLFPPATRPDRPSPRSFIGVKEPSPSDLTPLFDNKSTKTDPWTYSGALFYAVTVITTIGSSFFFSLGYGHIVPTTTLGKICTIIYGFFGIPLMLLFLANLGSLMADFFRLGYQHICQCNRDKKKRSPVQKPLPKSSPINKLRTCSTGQVDSKTRQARKTTVLATVVPRAGSSSPALRDRPGRTHKTPPMTRALHHLVQKPSLPGVTDSLFVSLMGTNSFFARAVRARQQSRTVRVPVLLTLFIFFVYLFGGALIFSHWENWSFTDAIYFVFITISTIGFGDLILGIEDDDFGKQTRKFLAAITYLLFGLALVCMCFDLMQRELKRKSKRLAQRIGLIDSQ</sequence>